<dbReference type="PANTHER" id="PTHR47168">
    <property type="entry name" value="RING ZINC FINGER DOMAIN SUPERFAMILY PROTEIN-RELATED"/>
    <property type="match status" value="1"/>
</dbReference>
<evidence type="ECO:0000256" key="9">
    <source>
        <dbReference type="SAM" id="MobiDB-lite"/>
    </source>
</evidence>
<protein>
    <recommendedName>
        <fullName evidence="10">RING-type domain-containing protein</fullName>
    </recommendedName>
</protein>
<dbReference type="PROSITE" id="PS50089">
    <property type="entry name" value="ZF_RING_2"/>
    <property type="match status" value="1"/>
</dbReference>
<dbReference type="SUPFAM" id="SSF57850">
    <property type="entry name" value="RING/U-box"/>
    <property type="match status" value="1"/>
</dbReference>
<sequence length="664" mass="70032">MLNDSRGNTITEGDGTADAPSPGSDSTNGTSDFLSDSTAPTAPSDPDTDNQTAQQRPLSPGSIDVLGTLLSVAAAATAASLFSPTSFAGRTEPLPDPNIPRPTSPTPTAGLGVNGFRPLDTLAELGFPMERDLGTGTANNPGANGHNLSRERLRGAWDSLRERLGLRDGRNNPGNATPEAFGDGRDAGRTGTGEAMITEMARVLGTGLGLQEEGPGRQTDEATPTTPNVMTNVPSIPPPEGTFERFLYNLQADLRIVLSEDASAEQPTDSDVPPGSGGNEASAITGESSSDTSTPQVATSDHAGQRPLAEASGSAEAVEPTETPGLTTPTTASPPTQNPPIPERRVAGGINLWRSYRFPPIIAPPRSNPPVSGVDHTTITPRSPSQTPPLAPSSEGARLGHPPRPDTPVPSSSVPPQAVPSVQTDVVVPVIIVGLQSVNIDPQRPEQSEEGDGLFAHPDNRGDGSVLPAEPWGYGEDGEQTMRGRPWHTRAADALRNLRPGRRNGSSTTNANDRAASRTFLIYVIGGYYPPNHHIVTGTDGMDSYDALWFLAALIGQVKPPTATPEDIEKSGLRIIKSTDIPQYATEDKVASNCIDRCMICLDDYEPEQDLRLMSCKHFFHQNCVDKWLQVGRNSCPACRMKGVSTTADQESSSNPTSPTIPAT</sequence>
<evidence type="ECO:0000256" key="8">
    <source>
        <dbReference type="PROSITE-ProRule" id="PRU00175"/>
    </source>
</evidence>
<evidence type="ECO:0000256" key="2">
    <source>
        <dbReference type="ARBA" id="ARBA00022692"/>
    </source>
</evidence>
<dbReference type="GO" id="GO:0008270">
    <property type="term" value="F:zinc ion binding"/>
    <property type="evidence" value="ECO:0007669"/>
    <property type="project" value="UniProtKB-KW"/>
</dbReference>
<feature type="region of interest" description="Disordered" evidence="9">
    <location>
        <begin position="85"/>
        <end position="116"/>
    </location>
</feature>
<dbReference type="CDD" id="cd16461">
    <property type="entry name" value="RING-H2_EL5-like"/>
    <property type="match status" value="1"/>
</dbReference>
<keyword evidence="7" id="KW-0472">Membrane</keyword>
<keyword evidence="3" id="KW-0479">Metal-binding</keyword>
<dbReference type="EMBL" id="WIUZ02000022">
    <property type="protein sequence ID" value="KAF9778654.1"/>
    <property type="molecule type" value="Genomic_DNA"/>
</dbReference>
<keyword evidence="2" id="KW-0812">Transmembrane</keyword>
<feature type="compositionally biased region" description="Low complexity" evidence="9">
    <location>
        <begin position="409"/>
        <end position="419"/>
    </location>
</feature>
<feature type="region of interest" description="Disordered" evidence="9">
    <location>
        <begin position="165"/>
        <end position="191"/>
    </location>
</feature>
<evidence type="ECO:0000313" key="12">
    <source>
        <dbReference type="Proteomes" id="UP000736335"/>
    </source>
</evidence>
<name>A0A9P6H3Z3_9AGAM</name>
<evidence type="ECO:0000256" key="6">
    <source>
        <dbReference type="ARBA" id="ARBA00022989"/>
    </source>
</evidence>
<evidence type="ECO:0000256" key="4">
    <source>
        <dbReference type="ARBA" id="ARBA00022771"/>
    </source>
</evidence>
<dbReference type="InterPro" id="IPR051653">
    <property type="entry name" value="E3_ligase_sorting_rcpt"/>
</dbReference>
<dbReference type="InterPro" id="IPR001841">
    <property type="entry name" value="Znf_RING"/>
</dbReference>
<feature type="region of interest" description="Disordered" evidence="9">
    <location>
        <begin position="130"/>
        <end position="151"/>
    </location>
</feature>
<reference evidence="11" key="1">
    <citation type="journal article" date="2020" name="Nat. Commun.">
        <title>Large-scale genome sequencing of mycorrhizal fungi provides insights into the early evolution of symbiotic traits.</title>
        <authorList>
            <person name="Miyauchi S."/>
            <person name="Kiss E."/>
            <person name="Kuo A."/>
            <person name="Drula E."/>
            <person name="Kohler A."/>
            <person name="Sanchez-Garcia M."/>
            <person name="Morin E."/>
            <person name="Andreopoulos B."/>
            <person name="Barry K.W."/>
            <person name="Bonito G."/>
            <person name="Buee M."/>
            <person name="Carver A."/>
            <person name="Chen C."/>
            <person name="Cichocki N."/>
            <person name="Clum A."/>
            <person name="Culley D."/>
            <person name="Crous P.W."/>
            <person name="Fauchery L."/>
            <person name="Girlanda M."/>
            <person name="Hayes R.D."/>
            <person name="Keri Z."/>
            <person name="LaButti K."/>
            <person name="Lipzen A."/>
            <person name="Lombard V."/>
            <person name="Magnuson J."/>
            <person name="Maillard F."/>
            <person name="Murat C."/>
            <person name="Nolan M."/>
            <person name="Ohm R.A."/>
            <person name="Pangilinan J."/>
            <person name="Pereira M.F."/>
            <person name="Perotto S."/>
            <person name="Peter M."/>
            <person name="Pfister S."/>
            <person name="Riley R."/>
            <person name="Sitrit Y."/>
            <person name="Stielow J.B."/>
            <person name="Szollosi G."/>
            <person name="Zifcakova L."/>
            <person name="Stursova M."/>
            <person name="Spatafora J.W."/>
            <person name="Tedersoo L."/>
            <person name="Vaario L.M."/>
            <person name="Yamada A."/>
            <person name="Yan M."/>
            <person name="Wang P."/>
            <person name="Xu J."/>
            <person name="Bruns T."/>
            <person name="Baldrian P."/>
            <person name="Vilgalys R."/>
            <person name="Dunand C."/>
            <person name="Henrissat B."/>
            <person name="Grigoriev I.V."/>
            <person name="Hibbett D."/>
            <person name="Nagy L.G."/>
            <person name="Martin F.M."/>
        </authorList>
    </citation>
    <scope>NUCLEOTIDE SEQUENCE</scope>
    <source>
        <strain evidence="11">UH-Tt-Lm1</strain>
    </source>
</reference>
<evidence type="ECO:0000259" key="10">
    <source>
        <dbReference type="PROSITE" id="PS50089"/>
    </source>
</evidence>
<dbReference type="FunFam" id="3.30.40.10:FF:000728">
    <property type="entry name" value="Unplaced genomic scaffold supercont1.4, whole genome shotgun sequence"/>
    <property type="match status" value="1"/>
</dbReference>
<dbReference type="Pfam" id="PF13639">
    <property type="entry name" value="zf-RING_2"/>
    <property type="match status" value="1"/>
</dbReference>
<dbReference type="PANTHER" id="PTHR47168:SF1">
    <property type="entry name" value="OS02G0798600 PROTEIN"/>
    <property type="match status" value="1"/>
</dbReference>
<organism evidence="11 12">
    <name type="scientific">Thelephora terrestris</name>
    <dbReference type="NCBI Taxonomy" id="56493"/>
    <lineage>
        <taxon>Eukaryota</taxon>
        <taxon>Fungi</taxon>
        <taxon>Dikarya</taxon>
        <taxon>Basidiomycota</taxon>
        <taxon>Agaricomycotina</taxon>
        <taxon>Agaricomycetes</taxon>
        <taxon>Thelephorales</taxon>
        <taxon>Thelephoraceae</taxon>
        <taxon>Thelephora</taxon>
    </lineage>
</organism>
<dbReference type="InterPro" id="IPR013083">
    <property type="entry name" value="Znf_RING/FYVE/PHD"/>
</dbReference>
<comment type="subcellular location">
    <subcellularLocation>
        <location evidence="1">Membrane</location>
        <topology evidence="1">Single-pass membrane protein</topology>
    </subcellularLocation>
</comment>
<feature type="region of interest" description="Disordered" evidence="9">
    <location>
        <begin position="262"/>
        <end position="347"/>
    </location>
</feature>
<dbReference type="GO" id="GO:0016020">
    <property type="term" value="C:membrane"/>
    <property type="evidence" value="ECO:0007669"/>
    <property type="project" value="UniProtKB-SubCell"/>
</dbReference>
<reference evidence="11" key="2">
    <citation type="submission" date="2020-11" db="EMBL/GenBank/DDBJ databases">
        <authorList>
            <consortium name="DOE Joint Genome Institute"/>
            <person name="Kuo A."/>
            <person name="Miyauchi S."/>
            <person name="Kiss E."/>
            <person name="Drula E."/>
            <person name="Kohler A."/>
            <person name="Sanchez-Garcia M."/>
            <person name="Andreopoulos B."/>
            <person name="Barry K.W."/>
            <person name="Bonito G."/>
            <person name="Buee M."/>
            <person name="Carver A."/>
            <person name="Chen C."/>
            <person name="Cichocki N."/>
            <person name="Clum A."/>
            <person name="Culley D."/>
            <person name="Crous P.W."/>
            <person name="Fauchery L."/>
            <person name="Girlanda M."/>
            <person name="Hayes R."/>
            <person name="Keri Z."/>
            <person name="Labutti K."/>
            <person name="Lipzen A."/>
            <person name="Lombard V."/>
            <person name="Magnuson J."/>
            <person name="Maillard F."/>
            <person name="Morin E."/>
            <person name="Murat C."/>
            <person name="Nolan M."/>
            <person name="Ohm R."/>
            <person name="Pangilinan J."/>
            <person name="Pereira M."/>
            <person name="Perotto S."/>
            <person name="Peter M."/>
            <person name="Riley R."/>
            <person name="Sitrit Y."/>
            <person name="Stielow B."/>
            <person name="Szollosi G."/>
            <person name="Zifcakova L."/>
            <person name="Stursova M."/>
            <person name="Spatafora J.W."/>
            <person name="Tedersoo L."/>
            <person name="Vaario L.-M."/>
            <person name="Yamada A."/>
            <person name="Yan M."/>
            <person name="Wang P."/>
            <person name="Xu J."/>
            <person name="Bruns T."/>
            <person name="Baldrian P."/>
            <person name="Vilgalys R."/>
            <person name="Henrissat B."/>
            <person name="Grigoriev I.V."/>
            <person name="Hibbett D."/>
            <person name="Nagy L.G."/>
            <person name="Martin F.M."/>
        </authorList>
    </citation>
    <scope>NUCLEOTIDE SEQUENCE</scope>
    <source>
        <strain evidence="11">UH-Tt-Lm1</strain>
    </source>
</reference>
<feature type="domain" description="RING-type" evidence="10">
    <location>
        <begin position="598"/>
        <end position="640"/>
    </location>
</feature>
<keyword evidence="12" id="KW-1185">Reference proteome</keyword>
<evidence type="ECO:0000313" key="11">
    <source>
        <dbReference type="EMBL" id="KAF9778654.1"/>
    </source>
</evidence>
<dbReference type="Proteomes" id="UP000736335">
    <property type="component" value="Unassembled WGS sequence"/>
</dbReference>
<keyword evidence="5" id="KW-0862">Zinc</keyword>
<dbReference type="Gene3D" id="3.30.40.10">
    <property type="entry name" value="Zinc/RING finger domain, C3HC4 (zinc finger)"/>
    <property type="match status" value="1"/>
</dbReference>
<feature type="compositionally biased region" description="Polar residues" evidence="9">
    <location>
        <begin position="23"/>
        <end position="41"/>
    </location>
</feature>
<evidence type="ECO:0000256" key="7">
    <source>
        <dbReference type="ARBA" id="ARBA00023136"/>
    </source>
</evidence>
<proteinExistence type="predicted"/>
<feature type="compositionally biased region" description="Low complexity" evidence="9">
    <location>
        <begin position="320"/>
        <end position="335"/>
    </location>
</feature>
<dbReference type="InterPro" id="IPR011016">
    <property type="entry name" value="Znf_RING-CH"/>
</dbReference>
<accession>A0A9P6H3Z3</accession>
<feature type="region of interest" description="Disordered" evidence="9">
    <location>
        <begin position="441"/>
        <end position="466"/>
    </location>
</feature>
<feature type="compositionally biased region" description="Low complexity" evidence="9">
    <location>
        <begin position="223"/>
        <end position="234"/>
    </location>
</feature>
<evidence type="ECO:0000256" key="5">
    <source>
        <dbReference type="ARBA" id="ARBA00022833"/>
    </source>
</evidence>
<dbReference type="OrthoDB" id="8062037at2759"/>
<dbReference type="SMART" id="SM00744">
    <property type="entry name" value="RINGv"/>
    <property type="match status" value="1"/>
</dbReference>
<feature type="region of interest" description="Disordered" evidence="9">
    <location>
        <begin position="209"/>
        <end position="234"/>
    </location>
</feature>
<feature type="compositionally biased region" description="Pro residues" evidence="9">
    <location>
        <begin position="94"/>
        <end position="105"/>
    </location>
</feature>
<feature type="compositionally biased region" description="Polar residues" evidence="9">
    <location>
        <begin position="285"/>
        <end position="299"/>
    </location>
</feature>
<feature type="compositionally biased region" description="Polar residues" evidence="9">
    <location>
        <begin position="375"/>
        <end position="385"/>
    </location>
</feature>
<keyword evidence="6" id="KW-1133">Transmembrane helix</keyword>
<keyword evidence="4 8" id="KW-0863">Zinc-finger</keyword>
<feature type="compositionally biased region" description="Polar residues" evidence="9">
    <location>
        <begin position="1"/>
        <end position="11"/>
    </location>
</feature>
<gene>
    <name evidence="11" type="ORF">BJ322DRAFT_1014430</name>
</gene>
<feature type="compositionally biased region" description="Low complexity" evidence="9">
    <location>
        <begin position="134"/>
        <end position="147"/>
    </location>
</feature>
<dbReference type="AlphaFoldDB" id="A0A9P6H3Z3"/>
<feature type="region of interest" description="Disordered" evidence="9">
    <location>
        <begin position="362"/>
        <end position="419"/>
    </location>
</feature>
<comment type="caution">
    <text evidence="11">The sequence shown here is derived from an EMBL/GenBank/DDBJ whole genome shotgun (WGS) entry which is preliminary data.</text>
</comment>
<feature type="region of interest" description="Disordered" evidence="9">
    <location>
        <begin position="1"/>
        <end position="62"/>
    </location>
</feature>
<evidence type="ECO:0000256" key="1">
    <source>
        <dbReference type="ARBA" id="ARBA00004167"/>
    </source>
</evidence>
<evidence type="ECO:0000256" key="3">
    <source>
        <dbReference type="ARBA" id="ARBA00022723"/>
    </source>
</evidence>
<dbReference type="SMART" id="SM00184">
    <property type="entry name" value="RING"/>
    <property type="match status" value="1"/>
</dbReference>